<keyword evidence="3" id="KW-1185">Reference proteome</keyword>
<proteinExistence type="predicted"/>
<feature type="compositionally biased region" description="Basic and acidic residues" evidence="1">
    <location>
        <begin position="23"/>
        <end position="35"/>
    </location>
</feature>
<sequence>MAKKDINQLAKFITDAATGETEDINKEKKSNEPVKGRLGGLVGGKARANSLTAEQRSEIAKKAAEKRWRKD</sequence>
<evidence type="ECO:0000313" key="2">
    <source>
        <dbReference type="EMBL" id="TWJ04790.1"/>
    </source>
</evidence>
<dbReference type="EMBL" id="VLLI01000001">
    <property type="protein sequence ID" value="TWJ04790.1"/>
    <property type="molecule type" value="Genomic_DNA"/>
</dbReference>
<name>A0A562UG32_9SPHI</name>
<comment type="caution">
    <text evidence="2">The sequence shown here is derived from an EMBL/GenBank/DDBJ whole genome shotgun (WGS) entry which is preliminary data.</text>
</comment>
<reference evidence="2 3" key="1">
    <citation type="submission" date="2019-07" db="EMBL/GenBank/DDBJ databases">
        <title>Genomic Encyclopedia of Archaeal and Bacterial Type Strains, Phase II (KMG-II): from individual species to whole genera.</title>
        <authorList>
            <person name="Goeker M."/>
        </authorList>
    </citation>
    <scope>NUCLEOTIDE SEQUENCE [LARGE SCALE GENOMIC DNA]</scope>
    <source>
        <strain evidence="2 3">ATCC BAA-1854</strain>
    </source>
</reference>
<evidence type="ECO:0000256" key="1">
    <source>
        <dbReference type="SAM" id="MobiDB-lite"/>
    </source>
</evidence>
<dbReference type="OrthoDB" id="8455952at2"/>
<dbReference type="AlphaFoldDB" id="A0A562UG32"/>
<accession>A0A562UG32</accession>
<feature type="compositionally biased region" description="Basic and acidic residues" evidence="1">
    <location>
        <begin position="55"/>
        <end position="71"/>
    </location>
</feature>
<dbReference type="Proteomes" id="UP000317010">
    <property type="component" value="Unassembled WGS sequence"/>
</dbReference>
<feature type="region of interest" description="Disordered" evidence="1">
    <location>
        <begin position="19"/>
        <end position="71"/>
    </location>
</feature>
<dbReference type="RefSeq" id="WP_144909285.1">
    <property type="nucleotide sequence ID" value="NZ_VLLI01000001.1"/>
</dbReference>
<organism evidence="2 3">
    <name type="scientific">Mucilaginibacter frigoritolerans</name>
    <dbReference type="NCBI Taxonomy" id="652788"/>
    <lineage>
        <taxon>Bacteria</taxon>
        <taxon>Pseudomonadati</taxon>
        <taxon>Bacteroidota</taxon>
        <taxon>Sphingobacteriia</taxon>
        <taxon>Sphingobacteriales</taxon>
        <taxon>Sphingobacteriaceae</taxon>
        <taxon>Mucilaginibacter</taxon>
    </lineage>
</organism>
<gene>
    <name evidence="2" type="ORF">JN11_00511</name>
</gene>
<protein>
    <recommendedName>
        <fullName evidence="4">Histone H1</fullName>
    </recommendedName>
</protein>
<evidence type="ECO:0000313" key="3">
    <source>
        <dbReference type="Proteomes" id="UP000317010"/>
    </source>
</evidence>
<evidence type="ECO:0008006" key="4">
    <source>
        <dbReference type="Google" id="ProtNLM"/>
    </source>
</evidence>